<gene>
    <name evidence="1" type="ORF">DERYTH_LOCUS18237</name>
</gene>
<comment type="caution">
    <text evidence="1">The sequence shown here is derived from an EMBL/GenBank/DDBJ whole genome shotgun (WGS) entry which is preliminary data.</text>
</comment>
<sequence length="52" mass="5989">LNGQLDSFKKLILEFNRVVEIELQETEDGILVPSYKELSNIIELKEDIKGKV</sequence>
<dbReference type="Proteomes" id="UP000789405">
    <property type="component" value="Unassembled WGS sequence"/>
</dbReference>
<evidence type="ECO:0000313" key="2">
    <source>
        <dbReference type="Proteomes" id="UP000789405"/>
    </source>
</evidence>
<accession>A0A9N9J6F0</accession>
<proteinExistence type="predicted"/>
<reference evidence="1" key="1">
    <citation type="submission" date="2021-06" db="EMBL/GenBank/DDBJ databases">
        <authorList>
            <person name="Kallberg Y."/>
            <person name="Tangrot J."/>
            <person name="Rosling A."/>
        </authorList>
    </citation>
    <scope>NUCLEOTIDE SEQUENCE</scope>
    <source>
        <strain evidence="1">MA453B</strain>
    </source>
</reference>
<feature type="non-terminal residue" evidence="1">
    <location>
        <position position="1"/>
    </location>
</feature>
<dbReference type="EMBL" id="CAJVPY010018212">
    <property type="protein sequence ID" value="CAG8765920.1"/>
    <property type="molecule type" value="Genomic_DNA"/>
</dbReference>
<dbReference type="AlphaFoldDB" id="A0A9N9J6F0"/>
<organism evidence="1 2">
    <name type="scientific">Dentiscutata erythropus</name>
    <dbReference type="NCBI Taxonomy" id="1348616"/>
    <lineage>
        <taxon>Eukaryota</taxon>
        <taxon>Fungi</taxon>
        <taxon>Fungi incertae sedis</taxon>
        <taxon>Mucoromycota</taxon>
        <taxon>Glomeromycotina</taxon>
        <taxon>Glomeromycetes</taxon>
        <taxon>Diversisporales</taxon>
        <taxon>Gigasporaceae</taxon>
        <taxon>Dentiscutata</taxon>
    </lineage>
</organism>
<name>A0A9N9J6F0_9GLOM</name>
<keyword evidence="2" id="KW-1185">Reference proteome</keyword>
<evidence type="ECO:0000313" key="1">
    <source>
        <dbReference type="EMBL" id="CAG8765920.1"/>
    </source>
</evidence>
<protein>
    <submittedName>
        <fullName evidence="1">9308_t:CDS:1</fullName>
    </submittedName>
</protein>